<dbReference type="GO" id="GO:0005975">
    <property type="term" value="P:carbohydrate metabolic process"/>
    <property type="evidence" value="ECO:0007669"/>
    <property type="project" value="InterPro"/>
</dbReference>
<keyword evidence="6" id="KW-0378">Hydrolase</keyword>
<dbReference type="InterPro" id="IPR046450">
    <property type="entry name" value="PA_dom_sf"/>
</dbReference>
<dbReference type="Pfam" id="PF01532">
    <property type="entry name" value="Glyco_hydro_47"/>
    <property type="match status" value="1"/>
</dbReference>
<sequence>MSGPWLDRVPSAKRRTTWRLACFCSLKDLLSRPACLGSMNWRQMWPHTLFIVVALYIEFSYWTSNSGFGATAQPSLSADHWTRERKLEFREATRQLWHHGFDSYMDHAFPMDELMPKACRGRGPDYANPANIGHNDVMANFSLTLVDNLDTFVSFNNYSGFEWAVRQTIDHVSFDQDLKPQVFEITIRGMGGLLSAHIFASDKEGRWGFGIPWYNDELLSLAYDLGKRLLPAFETTTGIPFARINLRHGVPKTETFETCTAGAGSLLLEWTTLSRLSGDPEFERVARKAFFAIWNRRSDLGLLPNTINLASGVWLQPEIAGIGAGIDSFYEYALKMYVMTGESEYYDVWKEGYSAIMKYSRGPEGFWYRNVGASTGNLATVYIDSLSAFWPGLQVLAGDVQNAIKSHLVYWNLWRRFSGIPETFNIATRQGVTLGYPLRPGWYTRYTPNQTPLMSLATQDPFYLDVGERVLLDLIRRAKVECGLSTLSNVQSGEHEDRMESFALSETLKYLFLMFDEDNKINSDDQNIVFTTEGHLITLSQEYLKKPSEASRYFRQKEQNFCPVYQPTRNPPDVSSGEFGLVQSIRSRPDSDYGRFITGLELSVVGASDSPWWDLSGRCAVPQPEEYVSTSTYHDQTLPFDFDLFDVDDITTRLSELLGAPMKQMPLTPKSFDYVLSIDGTVTEADKNLSNSKVHRVEGGFMVRNITGVKARMTARMDGQGYDVTMLGHHRVLSGQKVFINDPALLELPGFSKPQQTERKLAVQLKLRVGDSGEETSLFATTALFGADPSSERSPGTFRIDAPALHIVPSNPENLNGCDDHEAQSIFQGAVLVVNRGTCTFMEKLARAKKAGAVGVIVVSDTDSLINPSIDKEEEDYVTSELTDVALVVLTRRDATKLLSAMETSLNTAAPLWVEVARQPSLEEEAAKEDEEKPRLLYINGKALINTVIMI</sequence>
<protein>
    <recommendedName>
        <fullName evidence="6">alpha-1,2-Mannosidase</fullName>
        <ecNumber evidence="6">3.2.1.-</ecNumber>
    </recommendedName>
</protein>
<keyword evidence="4" id="KW-0325">Glycoprotein</keyword>
<accession>A0A8H3DWR3</accession>
<gene>
    <name evidence="8" type="ORF">RDB_LOCUS201527</name>
</gene>
<dbReference type="SUPFAM" id="SSF52025">
    <property type="entry name" value="PA domain"/>
    <property type="match status" value="1"/>
</dbReference>
<evidence type="ECO:0000313" key="8">
    <source>
        <dbReference type="EMBL" id="CAE6542789.1"/>
    </source>
</evidence>
<evidence type="ECO:0000256" key="4">
    <source>
        <dbReference type="ARBA" id="ARBA00023180"/>
    </source>
</evidence>
<dbReference type="GO" id="GO:0016020">
    <property type="term" value="C:membrane"/>
    <property type="evidence" value="ECO:0007669"/>
    <property type="project" value="InterPro"/>
</dbReference>
<keyword evidence="5" id="KW-0106">Calcium</keyword>
<evidence type="ECO:0000259" key="7">
    <source>
        <dbReference type="Pfam" id="PF02225"/>
    </source>
</evidence>
<dbReference type="Pfam" id="PF02225">
    <property type="entry name" value="PA"/>
    <property type="match status" value="1"/>
</dbReference>
<evidence type="ECO:0000256" key="6">
    <source>
        <dbReference type="RuleBase" id="RU361193"/>
    </source>
</evidence>
<dbReference type="AlphaFoldDB" id="A0A8H3DWR3"/>
<evidence type="ECO:0000256" key="1">
    <source>
        <dbReference type="ARBA" id="ARBA00004240"/>
    </source>
</evidence>
<keyword evidence="3" id="KW-0256">Endoplasmic reticulum</keyword>
<comment type="similarity">
    <text evidence="2 6">Belongs to the glycosyl hydrolase 47 family.</text>
</comment>
<dbReference type="SUPFAM" id="SSF48225">
    <property type="entry name" value="Seven-hairpin glycosidases"/>
    <property type="match status" value="1"/>
</dbReference>
<name>A0A8H3DWR3_9AGAM</name>
<dbReference type="GO" id="GO:1904380">
    <property type="term" value="P:endoplasmic reticulum mannose trimming"/>
    <property type="evidence" value="ECO:0007669"/>
    <property type="project" value="InterPro"/>
</dbReference>
<dbReference type="Gene3D" id="1.50.10.10">
    <property type="match status" value="1"/>
</dbReference>
<comment type="cofactor">
    <cofactor evidence="5">
        <name>Ca(2+)</name>
        <dbReference type="ChEBI" id="CHEBI:29108"/>
    </cofactor>
</comment>
<dbReference type="GO" id="GO:0036503">
    <property type="term" value="P:ERAD pathway"/>
    <property type="evidence" value="ECO:0007669"/>
    <property type="project" value="UniProtKB-ARBA"/>
</dbReference>
<dbReference type="InterPro" id="IPR012341">
    <property type="entry name" value="6hp_glycosidase-like_sf"/>
</dbReference>
<dbReference type="GO" id="GO:0005509">
    <property type="term" value="F:calcium ion binding"/>
    <property type="evidence" value="ECO:0007669"/>
    <property type="project" value="InterPro"/>
</dbReference>
<dbReference type="InterPro" id="IPR003137">
    <property type="entry name" value="PA_domain"/>
</dbReference>
<evidence type="ECO:0000256" key="5">
    <source>
        <dbReference type="PIRSR" id="PIRSR601382-2"/>
    </source>
</evidence>
<evidence type="ECO:0000313" key="9">
    <source>
        <dbReference type="Proteomes" id="UP000663843"/>
    </source>
</evidence>
<dbReference type="InterPro" id="IPR036026">
    <property type="entry name" value="Seven-hairpin_glycosidases"/>
</dbReference>
<dbReference type="EMBL" id="CAJMWT010010680">
    <property type="protein sequence ID" value="CAE6542789.1"/>
    <property type="molecule type" value="Genomic_DNA"/>
</dbReference>
<dbReference type="PANTHER" id="PTHR45679:SF5">
    <property type="entry name" value="ER DEGRADATION-ENHANCING ALPHA-MANNOSIDASE-LIKE PROTEIN 1"/>
    <property type="match status" value="1"/>
</dbReference>
<dbReference type="EC" id="3.2.1.-" evidence="6"/>
<evidence type="ECO:0000256" key="2">
    <source>
        <dbReference type="ARBA" id="ARBA00007658"/>
    </source>
</evidence>
<dbReference type="GO" id="GO:0044322">
    <property type="term" value="C:endoplasmic reticulum quality control compartment"/>
    <property type="evidence" value="ECO:0007669"/>
    <property type="project" value="GOC"/>
</dbReference>
<dbReference type="Gene3D" id="3.50.30.30">
    <property type="match status" value="1"/>
</dbReference>
<comment type="caution">
    <text evidence="8">The sequence shown here is derived from an EMBL/GenBank/DDBJ whole genome shotgun (WGS) entry which is preliminary data.</text>
</comment>
<dbReference type="InterPro" id="IPR001382">
    <property type="entry name" value="Glyco_hydro_47"/>
</dbReference>
<feature type="binding site" evidence="5">
    <location>
        <position position="532"/>
    </location>
    <ligand>
        <name>Ca(2+)</name>
        <dbReference type="ChEBI" id="CHEBI:29108"/>
    </ligand>
</feature>
<dbReference type="Proteomes" id="UP000663843">
    <property type="component" value="Unassembled WGS sequence"/>
</dbReference>
<feature type="domain" description="PA" evidence="7">
    <location>
        <begin position="814"/>
        <end position="896"/>
    </location>
</feature>
<dbReference type="GO" id="GO:0004571">
    <property type="term" value="F:mannosyl-oligosaccharide 1,2-alpha-mannosidase activity"/>
    <property type="evidence" value="ECO:0007669"/>
    <property type="project" value="InterPro"/>
</dbReference>
<dbReference type="PRINTS" id="PR00747">
    <property type="entry name" value="GLYHDRLASE47"/>
</dbReference>
<comment type="subcellular location">
    <subcellularLocation>
        <location evidence="1">Endoplasmic reticulum</location>
    </subcellularLocation>
</comment>
<dbReference type="PANTHER" id="PTHR45679">
    <property type="entry name" value="ER DEGRADATION-ENHANCING ALPHA-MANNOSIDASE-LIKE PROTEIN 2"/>
    <property type="match status" value="1"/>
</dbReference>
<organism evidence="8 9">
    <name type="scientific">Rhizoctonia solani</name>
    <dbReference type="NCBI Taxonomy" id="456999"/>
    <lineage>
        <taxon>Eukaryota</taxon>
        <taxon>Fungi</taxon>
        <taxon>Dikarya</taxon>
        <taxon>Basidiomycota</taxon>
        <taxon>Agaricomycotina</taxon>
        <taxon>Agaricomycetes</taxon>
        <taxon>Cantharellales</taxon>
        <taxon>Ceratobasidiaceae</taxon>
        <taxon>Rhizoctonia</taxon>
    </lineage>
</organism>
<proteinExistence type="inferred from homology"/>
<keyword evidence="6" id="KW-0326">Glycosidase</keyword>
<evidence type="ECO:0000256" key="3">
    <source>
        <dbReference type="ARBA" id="ARBA00022824"/>
    </source>
</evidence>
<dbReference type="InterPro" id="IPR044674">
    <property type="entry name" value="EDEM1/2/3"/>
</dbReference>
<keyword evidence="5" id="KW-0479">Metal-binding</keyword>
<reference evidence="8" key="1">
    <citation type="submission" date="2021-01" db="EMBL/GenBank/DDBJ databases">
        <authorList>
            <person name="Kaushik A."/>
        </authorList>
    </citation>
    <scope>NUCLEOTIDE SEQUENCE</scope>
    <source>
        <strain evidence="8">AG2-2IIIB</strain>
    </source>
</reference>